<keyword evidence="3" id="KW-1185">Reference proteome</keyword>
<name>A0ABX0VC43_9HYPH</name>
<dbReference type="EMBL" id="JAATJS010000001">
    <property type="protein sequence ID" value="NIX75402.1"/>
    <property type="molecule type" value="Genomic_DNA"/>
</dbReference>
<protein>
    <submittedName>
        <fullName evidence="2">Uncharacterized protein</fullName>
    </submittedName>
</protein>
<dbReference type="RefSeq" id="WP_167671288.1">
    <property type="nucleotide sequence ID" value="NZ_JAATJS010000001.1"/>
</dbReference>
<evidence type="ECO:0000256" key="1">
    <source>
        <dbReference type="SAM" id="Phobius"/>
    </source>
</evidence>
<feature type="transmembrane region" description="Helical" evidence="1">
    <location>
        <begin position="51"/>
        <end position="71"/>
    </location>
</feature>
<sequence length="168" mass="18201">MRIFSSLSPITSRCAAFAAFALCFGILFLGSPVLAAEGADRLSVGPAISDVTQIVYMTIYGLIGFAIQRTIRNKALKDLLMASLDKAADYGVRVVNNLTHDTSVSIGNERLSYALQYALTQFPALAKKNGFGKVDLARMLWARLPVSNGGEPDFAGLVARWEREGVIR</sequence>
<dbReference type="Proteomes" id="UP000707352">
    <property type="component" value="Unassembled WGS sequence"/>
</dbReference>
<keyword evidence="1" id="KW-0472">Membrane</keyword>
<gene>
    <name evidence="2" type="ORF">HB375_02090</name>
</gene>
<evidence type="ECO:0000313" key="2">
    <source>
        <dbReference type="EMBL" id="NIX75402.1"/>
    </source>
</evidence>
<evidence type="ECO:0000313" key="3">
    <source>
        <dbReference type="Proteomes" id="UP000707352"/>
    </source>
</evidence>
<keyword evidence="1" id="KW-0812">Transmembrane</keyword>
<reference evidence="2 3" key="1">
    <citation type="submission" date="2020-03" db="EMBL/GenBank/DDBJ databases">
        <title>The genome sequence of Microvirga sp. c23x22.</title>
        <authorList>
            <person name="Zhang X."/>
        </authorList>
    </citation>
    <scope>NUCLEOTIDE SEQUENCE [LARGE SCALE GENOMIC DNA]</scope>
    <source>
        <strain evidence="3">c23x22</strain>
    </source>
</reference>
<comment type="caution">
    <text evidence="2">The sequence shown here is derived from an EMBL/GenBank/DDBJ whole genome shotgun (WGS) entry which is preliminary data.</text>
</comment>
<accession>A0ABX0VC43</accession>
<organism evidence="2 3">
    <name type="scientific">Microvirga terricola</name>
    <dbReference type="NCBI Taxonomy" id="2719797"/>
    <lineage>
        <taxon>Bacteria</taxon>
        <taxon>Pseudomonadati</taxon>
        <taxon>Pseudomonadota</taxon>
        <taxon>Alphaproteobacteria</taxon>
        <taxon>Hyphomicrobiales</taxon>
        <taxon>Methylobacteriaceae</taxon>
        <taxon>Microvirga</taxon>
    </lineage>
</organism>
<keyword evidence="1" id="KW-1133">Transmembrane helix</keyword>
<proteinExistence type="predicted"/>